<reference evidence="2 3" key="1">
    <citation type="submission" date="2020-12" db="EMBL/GenBank/DDBJ databases">
        <title>Genome public.</title>
        <authorList>
            <person name="Sun Q."/>
        </authorList>
    </citation>
    <scope>NUCLEOTIDE SEQUENCE [LARGE SCALE GENOMIC DNA]</scope>
    <source>
        <strain evidence="2 3">CCM 8864</strain>
    </source>
</reference>
<dbReference type="EMBL" id="JAEIOT010000005">
    <property type="protein sequence ID" value="MBI9000040.1"/>
    <property type="molecule type" value="Genomic_DNA"/>
</dbReference>
<sequence length="172" mass="18620">MPSVAVTRQPDGSYTFANVELVRAGTWRASTGPITITGDDLAAAVAFQDSDFFRIPRVKIGHVDDQPGQPACGFVDRLRLSDSGDVLIGDLVDVPENLAKCMPTQFPERSIEAVTDYHDESGTRHSLVILAVALLGLEQPAVAGLNTLRGLSLPDHQGPPTGWVRPQHRKER</sequence>
<evidence type="ECO:0000313" key="2">
    <source>
        <dbReference type="EMBL" id="MBI9000040.1"/>
    </source>
</evidence>
<dbReference type="RefSeq" id="WP_198735504.1">
    <property type="nucleotide sequence ID" value="NZ_JAEIOT010000005.1"/>
</dbReference>
<comment type="caution">
    <text evidence="2">The sequence shown here is derived from an EMBL/GenBank/DDBJ whole genome shotgun (WGS) entry which is preliminary data.</text>
</comment>
<name>A0ABS0VTE4_9CORY</name>
<gene>
    <name evidence="2" type="ORF">JDV76_03520</name>
</gene>
<evidence type="ECO:0000313" key="3">
    <source>
        <dbReference type="Proteomes" id="UP000625574"/>
    </source>
</evidence>
<accession>A0ABS0VTE4</accession>
<feature type="region of interest" description="Disordered" evidence="1">
    <location>
        <begin position="150"/>
        <end position="172"/>
    </location>
</feature>
<dbReference type="Proteomes" id="UP000625574">
    <property type="component" value="Unassembled WGS sequence"/>
</dbReference>
<protein>
    <submittedName>
        <fullName evidence="2">Uncharacterized protein</fullName>
    </submittedName>
</protein>
<evidence type="ECO:0000256" key="1">
    <source>
        <dbReference type="SAM" id="MobiDB-lite"/>
    </source>
</evidence>
<organism evidence="2 3">
    <name type="scientific">Corynebacterium marambiense</name>
    <dbReference type="NCBI Taxonomy" id="2765364"/>
    <lineage>
        <taxon>Bacteria</taxon>
        <taxon>Bacillati</taxon>
        <taxon>Actinomycetota</taxon>
        <taxon>Actinomycetes</taxon>
        <taxon>Mycobacteriales</taxon>
        <taxon>Corynebacteriaceae</taxon>
        <taxon>Corynebacterium</taxon>
    </lineage>
</organism>
<keyword evidence="3" id="KW-1185">Reference proteome</keyword>
<proteinExistence type="predicted"/>